<dbReference type="Pfam" id="PF00437">
    <property type="entry name" value="T2SSE"/>
    <property type="match status" value="1"/>
</dbReference>
<dbReference type="Proteomes" id="UP000199584">
    <property type="component" value="Unassembled WGS sequence"/>
</dbReference>
<dbReference type="InterPro" id="IPR006321">
    <property type="entry name" value="PilT/PilU"/>
</dbReference>
<dbReference type="PANTHER" id="PTHR30486">
    <property type="entry name" value="TWITCHING MOTILITY PROTEIN PILT"/>
    <property type="match status" value="1"/>
</dbReference>
<dbReference type="GO" id="GO:0016887">
    <property type="term" value="F:ATP hydrolysis activity"/>
    <property type="evidence" value="ECO:0007669"/>
    <property type="project" value="InterPro"/>
</dbReference>
<dbReference type="STRING" id="39060.SAMN05660706_10886"/>
<feature type="domain" description="Bacterial type II secretion system protein E" evidence="2">
    <location>
        <begin position="208"/>
        <end position="222"/>
    </location>
</feature>
<dbReference type="AlphaFoldDB" id="A0A1I6DBU5"/>
<dbReference type="RefSeq" id="WP_281246362.1">
    <property type="nucleotide sequence ID" value="NZ_FOYM01000008.1"/>
</dbReference>
<name>A0A1I6DBU5_9FIRM</name>
<sequence>MLHIDELLTLAKENGVSDVHITVNSAPAFRLYGSLIPLDDQEWAGKIGPLQGEIKKLTPGETTALAQQIMNPEQYEQFMETGDLDFSYAIPGVCRFRVNAYKQQDNVTLAIRLINSRILSFQELGLPEVLGYLAERPRGLVLVTGPTGSGKSTTLASMIDLINNKHRHHIITLEDPIEFVHTHKKCIINQREIGQDSRSFAHALRAAMREDPDVILVGEMRDPETIGIAITAAETGHLVFGTLHTSSAAQTVDRIIDVFPPHQQQQIRVQLANTIQGVVAQQLIPRIDKPGRVVALEIMVATPAIRNLIREGKTYQVTSQIQTGAKFGMISLDMSLRMLYMKKMISREEALNRAADPETMQKTLAGGK</sequence>
<dbReference type="NCBIfam" id="TIGR01420">
    <property type="entry name" value="pilT_fam"/>
    <property type="match status" value="1"/>
</dbReference>
<evidence type="ECO:0000259" key="2">
    <source>
        <dbReference type="PROSITE" id="PS00662"/>
    </source>
</evidence>
<gene>
    <name evidence="3" type="ORF">SAMN05660706_10886</name>
</gene>
<dbReference type="InterPro" id="IPR027417">
    <property type="entry name" value="P-loop_NTPase"/>
</dbReference>
<comment type="similarity">
    <text evidence="1">Belongs to the GSP E family.</text>
</comment>
<dbReference type="PANTHER" id="PTHR30486:SF16">
    <property type="entry name" value="TWITCHING MOTILITY PROTEIN PILT"/>
    <property type="match status" value="1"/>
</dbReference>
<organism evidence="3 4">
    <name type="scientific">Desulfoscipio geothermicus DSM 3669</name>
    <dbReference type="NCBI Taxonomy" id="1121426"/>
    <lineage>
        <taxon>Bacteria</taxon>
        <taxon>Bacillati</taxon>
        <taxon>Bacillota</taxon>
        <taxon>Clostridia</taxon>
        <taxon>Eubacteriales</taxon>
        <taxon>Desulfallaceae</taxon>
        <taxon>Desulfoscipio</taxon>
    </lineage>
</organism>
<dbReference type="SMART" id="SM00382">
    <property type="entry name" value="AAA"/>
    <property type="match status" value="1"/>
</dbReference>
<accession>A0A1I6DBU5</accession>
<dbReference type="PROSITE" id="PS00662">
    <property type="entry name" value="T2SP_E"/>
    <property type="match status" value="1"/>
</dbReference>
<evidence type="ECO:0000256" key="1">
    <source>
        <dbReference type="ARBA" id="ARBA00006611"/>
    </source>
</evidence>
<dbReference type="CDD" id="cd01131">
    <property type="entry name" value="PilT"/>
    <property type="match status" value="1"/>
</dbReference>
<evidence type="ECO:0000313" key="4">
    <source>
        <dbReference type="Proteomes" id="UP000199584"/>
    </source>
</evidence>
<dbReference type="InterPro" id="IPR050921">
    <property type="entry name" value="T4SS_GSP_E_ATPase"/>
</dbReference>
<dbReference type="InterPro" id="IPR001482">
    <property type="entry name" value="T2SS/T4SS_dom"/>
</dbReference>
<keyword evidence="4" id="KW-1185">Reference proteome</keyword>
<dbReference type="Gene3D" id="3.30.450.90">
    <property type="match status" value="1"/>
</dbReference>
<dbReference type="GO" id="GO:0005524">
    <property type="term" value="F:ATP binding"/>
    <property type="evidence" value="ECO:0007669"/>
    <property type="project" value="InterPro"/>
</dbReference>
<dbReference type="EMBL" id="FOYM01000008">
    <property type="protein sequence ID" value="SFR02878.1"/>
    <property type="molecule type" value="Genomic_DNA"/>
</dbReference>
<dbReference type="Gene3D" id="3.40.50.300">
    <property type="entry name" value="P-loop containing nucleotide triphosphate hydrolases"/>
    <property type="match status" value="1"/>
</dbReference>
<evidence type="ECO:0000313" key="3">
    <source>
        <dbReference type="EMBL" id="SFR02878.1"/>
    </source>
</evidence>
<reference evidence="4" key="1">
    <citation type="submission" date="2016-10" db="EMBL/GenBank/DDBJ databases">
        <authorList>
            <person name="Varghese N."/>
            <person name="Submissions S."/>
        </authorList>
    </citation>
    <scope>NUCLEOTIDE SEQUENCE [LARGE SCALE GENOMIC DNA]</scope>
    <source>
        <strain evidence="4">DSM 3669</strain>
    </source>
</reference>
<dbReference type="SUPFAM" id="SSF52540">
    <property type="entry name" value="P-loop containing nucleoside triphosphate hydrolases"/>
    <property type="match status" value="1"/>
</dbReference>
<proteinExistence type="inferred from homology"/>
<protein>
    <submittedName>
        <fullName evidence="3">Twitching motility protein PilT</fullName>
    </submittedName>
</protein>
<dbReference type="InterPro" id="IPR003593">
    <property type="entry name" value="AAA+_ATPase"/>
</dbReference>